<dbReference type="GO" id="GO:0016020">
    <property type="term" value="C:membrane"/>
    <property type="evidence" value="ECO:0007669"/>
    <property type="project" value="UniProtKB-SubCell"/>
</dbReference>
<evidence type="ECO:0000256" key="8">
    <source>
        <dbReference type="ARBA" id="ARBA00023180"/>
    </source>
</evidence>
<keyword evidence="4 11" id="KW-1133">Transmembrane helix</keyword>
<keyword evidence="8" id="KW-0325">Glycoprotein</keyword>
<evidence type="ECO:0000256" key="6">
    <source>
        <dbReference type="ARBA" id="ARBA00023136"/>
    </source>
</evidence>
<dbReference type="AlphaFoldDB" id="A0A8R1I4G5"/>
<accession>A0A8R1I4G5</accession>
<evidence type="ECO:0000256" key="11">
    <source>
        <dbReference type="SAM" id="Phobius"/>
    </source>
</evidence>
<dbReference type="InterPro" id="IPR040128">
    <property type="entry name" value="T25E4.2-like"/>
</dbReference>
<evidence type="ECO:0000256" key="7">
    <source>
        <dbReference type="ARBA" id="ARBA00023170"/>
    </source>
</evidence>
<keyword evidence="3 11" id="KW-0812">Transmembrane</keyword>
<keyword evidence="10" id="KW-0407">Ion channel</keyword>
<evidence type="ECO:0000256" key="4">
    <source>
        <dbReference type="ARBA" id="ARBA00022989"/>
    </source>
</evidence>
<evidence type="ECO:0000313" key="13">
    <source>
        <dbReference type="EnsemblMetazoa" id="CJA14935.1"/>
    </source>
</evidence>
<dbReference type="EnsemblMetazoa" id="CJA14935.1">
    <property type="protein sequence ID" value="CJA14935.1"/>
    <property type="gene ID" value="WBGene00134139"/>
</dbReference>
<feature type="transmembrane region" description="Helical" evidence="11">
    <location>
        <begin position="171"/>
        <end position="201"/>
    </location>
</feature>
<organism evidence="13 14">
    <name type="scientific">Caenorhabditis japonica</name>
    <dbReference type="NCBI Taxonomy" id="281687"/>
    <lineage>
        <taxon>Eukaryota</taxon>
        <taxon>Metazoa</taxon>
        <taxon>Ecdysozoa</taxon>
        <taxon>Nematoda</taxon>
        <taxon>Chromadorea</taxon>
        <taxon>Rhabditida</taxon>
        <taxon>Rhabditina</taxon>
        <taxon>Rhabditomorpha</taxon>
        <taxon>Rhabditoidea</taxon>
        <taxon>Rhabditidae</taxon>
        <taxon>Peloderinae</taxon>
        <taxon>Caenorhabditis</taxon>
    </lineage>
</organism>
<evidence type="ECO:0000256" key="1">
    <source>
        <dbReference type="ARBA" id="ARBA00004141"/>
    </source>
</evidence>
<keyword evidence="5" id="KW-0406">Ion transport</keyword>
<sequence>MATEDNIQVGVFPLEKDAQTCFERQTCKNPGAEVEIFKMIFRLIGVNYTVIDVWKEFGEQYDFGAKQPNGSWSGMIGLLQEGKLDMIGLSMRMSSEREEAVLFSYPTRVFESVFVIAPPSFTCTRQFIFNAFSRTVWLFIVCSVLLLYFTTLLINFVKIKYFIQYKPISRFFIELLSTSIGLFSISSKVLLLVILFATFILSQLYQTDMYAFLSAPLTYDIPFRSIKQALDLVEQKKMYFAAFDTQNLLCTPNTCGRFQQVVKKNPIRRADTEKDVQNLIL</sequence>
<dbReference type="PANTHER" id="PTHR22714">
    <property type="entry name" value="PROTEIN CBG02446-RELATED"/>
    <property type="match status" value="1"/>
</dbReference>
<protein>
    <submittedName>
        <fullName evidence="13">Lig_chan-Glu_bd domain-containing protein</fullName>
    </submittedName>
</protein>
<evidence type="ECO:0000256" key="2">
    <source>
        <dbReference type="ARBA" id="ARBA00022448"/>
    </source>
</evidence>
<evidence type="ECO:0000256" key="5">
    <source>
        <dbReference type="ARBA" id="ARBA00023065"/>
    </source>
</evidence>
<feature type="domain" description="Ionotropic glutamate receptor L-glutamate and glycine-binding" evidence="12">
    <location>
        <begin position="18"/>
        <end position="81"/>
    </location>
</feature>
<keyword evidence="14" id="KW-1185">Reference proteome</keyword>
<evidence type="ECO:0000256" key="10">
    <source>
        <dbReference type="ARBA" id="ARBA00023303"/>
    </source>
</evidence>
<dbReference type="SUPFAM" id="SSF53850">
    <property type="entry name" value="Periplasmic binding protein-like II"/>
    <property type="match status" value="1"/>
</dbReference>
<reference evidence="13" key="2">
    <citation type="submission" date="2022-06" db="UniProtKB">
        <authorList>
            <consortium name="EnsemblMetazoa"/>
        </authorList>
    </citation>
    <scope>IDENTIFICATION</scope>
    <source>
        <strain evidence="13">DF5081</strain>
    </source>
</reference>
<dbReference type="Proteomes" id="UP000005237">
    <property type="component" value="Unassembled WGS sequence"/>
</dbReference>
<evidence type="ECO:0000259" key="12">
    <source>
        <dbReference type="SMART" id="SM00918"/>
    </source>
</evidence>
<keyword evidence="6 11" id="KW-0472">Membrane</keyword>
<dbReference type="InterPro" id="IPR019594">
    <property type="entry name" value="Glu/Gly-bd"/>
</dbReference>
<dbReference type="SMART" id="SM00918">
    <property type="entry name" value="Lig_chan-Glu_bd"/>
    <property type="match status" value="1"/>
</dbReference>
<evidence type="ECO:0000313" key="14">
    <source>
        <dbReference type="Proteomes" id="UP000005237"/>
    </source>
</evidence>
<comment type="subcellular location">
    <subcellularLocation>
        <location evidence="1">Membrane</location>
        <topology evidence="1">Multi-pass membrane protein</topology>
    </subcellularLocation>
</comment>
<dbReference type="Gene3D" id="3.40.190.10">
    <property type="entry name" value="Periplasmic binding protein-like II"/>
    <property type="match status" value="1"/>
</dbReference>
<reference evidence="14" key="1">
    <citation type="submission" date="2010-08" db="EMBL/GenBank/DDBJ databases">
        <authorList>
            <consortium name="Caenorhabditis japonica Sequencing Consortium"/>
            <person name="Wilson R.K."/>
        </authorList>
    </citation>
    <scope>NUCLEOTIDE SEQUENCE [LARGE SCALE GENOMIC DNA]</scope>
    <source>
        <strain evidence="14">DF5081</strain>
    </source>
</reference>
<proteinExistence type="predicted"/>
<dbReference type="GO" id="GO:0015276">
    <property type="term" value="F:ligand-gated monoatomic ion channel activity"/>
    <property type="evidence" value="ECO:0007669"/>
    <property type="project" value="InterPro"/>
</dbReference>
<name>A0A8R1I4G5_CAEJA</name>
<dbReference type="Pfam" id="PF00497">
    <property type="entry name" value="SBP_bac_3"/>
    <property type="match status" value="1"/>
</dbReference>
<dbReference type="InterPro" id="IPR001638">
    <property type="entry name" value="Solute-binding_3/MltF_N"/>
</dbReference>
<evidence type="ECO:0000256" key="9">
    <source>
        <dbReference type="ARBA" id="ARBA00023286"/>
    </source>
</evidence>
<keyword evidence="2" id="KW-0813">Transport</keyword>
<evidence type="ECO:0000256" key="3">
    <source>
        <dbReference type="ARBA" id="ARBA00022692"/>
    </source>
</evidence>
<feature type="transmembrane region" description="Helical" evidence="11">
    <location>
        <begin position="136"/>
        <end position="159"/>
    </location>
</feature>
<dbReference type="PANTHER" id="PTHR22714:SF2">
    <property type="entry name" value="IONOTROPIC GLUTAMATE RECEPTOR L-GLUTAMATE AND GLYCINE-BINDING DOMAIN-CONTAINING PROTEIN"/>
    <property type="match status" value="1"/>
</dbReference>
<keyword evidence="7" id="KW-0675">Receptor</keyword>
<keyword evidence="9" id="KW-1071">Ligand-gated ion channel</keyword>